<sequence length="136" mass="15613">MLMEMKIDGSSGDVRLEGCMAEIFYECFQLWKLKQKKYGPQNIAHIGQIGILQRALSDKGARIENMLLNGVQEDAEGSLADCWLDWTVYGAMGLCVLRGWWPGTQPRRLTLRQVLYVVKTYIGGTLWARKMNNLWR</sequence>
<dbReference type="EMBL" id="MT142962">
    <property type="protein sequence ID" value="QJA91107.1"/>
    <property type="molecule type" value="Genomic_DNA"/>
</dbReference>
<accession>A0A6M3L7X6</accession>
<name>A0A6M3L7X6_9ZZZZ</name>
<organism evidence="1">
    <name type="scientific">viral metagenome</name>
    <dbReference type="NCBI Taxonomy" id="1070528"/>
    <lineage>
        <taxon>unclassified sequences</taxon>
        <taxon>metagenomes</taxon>
        <taxon>organismal metagenomes</taxon>
    </lineage>
</organism>
<gene>
    <name evidence="1" type="ORF">MM415B03472_0005</name>
</gene>
<protein>
    <recommendedName>
        <fullName evidence="2">Nucleotide modification associated domain-containing protein</fullName>
    </recommendedName>
</protein>
<reference evidence="1" key="1">
    <citation type="submission" date="2020-03" db="EMBL/GenBank/DDBJ databases">
        <title>The deep terrestrial virosphere.</title>
        <authorList>
            <person name="Holmfeldt K."/>
            <person name="Nilsson E."/>
            <person name="Simone D."/>
            <person name="Lopez-Fernandez M."/>
            <person name="Wu X."/>
            <person name="de Brujin I."/>
            <person name="Lundin D."/>
            <person name="Andersson A."/>
            <person name="Bertilsson S."/>
            <person name="Dopson M."/>
        </authorList>
    </citation>
    <scope>NUCLEOTIDE SEQUENCE</scope>
    <source>
        <strain evidence="1">MM415B03472</strain>
    </source>
</reference>
<dbReference type="AlphaFoldDB" id="A0A6M3L7X6"/>
<evidence type="ECO:0008006" key="2">
    <source>
        <dbReference type="Google" id="ProtNLM"/>
    </source>
</evidence>
<proteinExistence type="predicted"/>
<evidence type="ECO:0000313" key="1">
    <source>
        <dbReference type="EMBL" id="QJA91107.1"/>
    </source>
</evidence>